<reference evidence="5" key="1">
    <citation type="submission" date="2021-08" db="EMBL/GenBank/DDBJ databases">
        <title>Flavobacterium sp. strain CC-SYL302.</title>
        <authorList>
            <person name="Lin S.-Y."/>
            <person name="Lee T.-H."/>
            <person name="Young C.-C."/>
        </authorList>
    </citation>
    <scope>NUCLEOTIDE SEQUENCE</scope>
    <source>
        <strain evidence="5">CC-SYL302</strain>
    </source>
</reference>
<dbReference type="Gene3D" id="2.10.109.10">
    <property type="entry name" value="Umud Fragment, subunit A"/>
    <property type="match status" value="1"/>
</dbReference>
<evidence type="ECO:0000256" key="2">
    <source>
        <dbReference type="ARBA" id="ARBA00023125"/>
    </source>
</evidence>
<dbReference type="EMBL" id="CP081495">
    <property type="protein sequence ID" value="UYW01761.1"/>
    <property type="molecule type" value="Genomic_DNA"/>
</dbReference>
<keyword evidence="1" id="KW-0805">Transcription regulation</keyword>
<gene>
    <name evidence="5" type="ORF">K5I29_02225</name>
</gene>
<keyword evidence="2" id="KW-0238">DNA-binding</keyword>
<dbReference type="InterPro" id="IPR039418">
    <property type="entry name" value="LexA-like"/>
</dbReference>
<dbReference type="InterPro" id="IPR036286">
    <property type="entry name" value="LexA/Signal_pep-like_sf"/>
</dbReference>
<dbReference type="CDD" id="cd06529">
    <property type="entry name" value="S24_LexA-like"/>
    <property type="match status" value="1"/>
</dbReference>
<organism evidence="5 6">
    <name type="scientific">Flavobacterium agricola</name>
    <dbReference type="NCBI Taxonomy" id="2870839"/>
    <lineage>
        <taxon>Bacteria</taxon>
        <taxon>Pseudomonadati</taxon>
        <taxon>Bacteroidota</taxon>
        <taxon>Flavobacteriia</taxon>
        <taxon>Flavobacteriales</taxon>
        <taxon>Flavobacteriaceae</taxon>
        <taxon>Flavobacterium</taxon>
    </lineage>
</organism>
<dbReference type="Pfam" id="PF00717">
    <property type="entry name" value="Peptidase_S24"/>
    <property type="match status" value="1"/>
</dbReference>
<evidence type="ECO:0000256" key="1">
    <source>
        <dbReference type="ARBA" id="ARBA00023015"/>
    </source>
</evidence>
<dbReference type="RefSeq" id="WP_264434235.1">
    <property type="nucleotide sequence ID" value="NZ_CP081495.1"/>
</dbReference>
<protein>
    <submittedName>
        <fullName evidence="5">S24 family peptidase</fullName>
    </submittedName>
</protein>
<dbReference type="SUPFAM" id="SSF51306">
    <property type="entry name" value="LexA/Signal peptidase"/>
    <property type="match status" value="1"/>
</dbReference>
<dbReference type="PANTHER" id="PTHR40661:SF1">
    <property type="entry name" value="HTH CRO_C1-TYPE DOMAIN-CONTAINING PROTEIN"/>
    <property type="match status" value="1"/>
</dbReference>
<name>A0ABY6M3H0_9FLAO</name>
<proteinExistence type="predicted"/>
<keyword evidence="6" id="KW-1185">Reference proteome</keyword>
<evidence type="ECO:0000313" key="5">
    <source>
        <dbReference type="EMBL" id="UYW01761.1"/>
    </source>
</evidence>
<feature type="domain" description="Peptidase S24/S26A/S26B/S26C" evidence="4">
    <location>
        <begin position="87"/>
        <end position="199"/>
    </location>
</feature>
<keyword evidence="3" id="KW-0804">Transcription</keyword>
<dbReference type="PANTHER" id="PTHR40661">
    <property type="match status" value="1"/>
</dbReference>
<evidence type="ECO:0000313" key="6">
    <source>
        <dbReference type="Proteomes" id="UP001163328"/>
    </source>
</evidence>
<evidence type="ECO:0000256" key="3">
    <source>
        <dbReference type="ARBA" id="ARBA00023163"/>
    </source>
</evidence>
<dbReference type="InterPro" id="IPR015927">
    <property type="entry name" value="Peptidase_S24_S26A/B/C"/>
</dbReference>
<evidence type="ECO:0000259" key="4">
    <source>
        <dbReference type="Pfam" id="PF00717"/>
    </source>
</evidence>
<accession>A0ABY6M3H0</accession>
<sequence>MNKFDESYSTIEKYKKDKKLTFEDLGKIISMNGDQLRMALKRKSLSKLELDAFTKQINEQSNENNFESDNNEPQTTLFKTVPFYNINVSAGDAAFLDDGVISGQSPDGYMQIPVNVDADVAFPTFGHSMYPEISNGDRVAYKFIKDWSFFNYGMKYLIITKEQRMVKYLKKHPKEGYVLLESRNKDYEPIDMPIDSIVAILQVRYIGKIEM</sequence>
<dbReference type="Proteomes" id="UP001163328">
    <property type="component" value="Chromosome"/>
</dbReference>